<organism evidence="10 11">
    <name type="scientific">Cichlidogyrus casuarinus</name>
    <dbReference type="NCBI Taxonomy" id="1844966"/>
    <lineage>
        <taxon>Eukaryota</taxon>
        <taxon>Metazoa</taxon>
        <taxon>Spiralia</taxon>
        <taxon>Lophotrochozoa</taxon>
        <taxon>Platyhelminthes</taxon>
        <taxon>Monogenea</taxon>
        <taxon>Monopisthocotylea</taxon>
        <taxon>Dactylogyridea</taxon>
        <taxon>Ancyrocephalidae</taxon>
        <taxon>Cichlidogyrus</taxon>
    </lineage>
</organism>
<evidence type="ECO:0000256" key="4">
    <source>
        <dbReference type="ARBA" id="ARBA00022840"/>
    </source>
</evidence>
<protein>
    <submittedName>
        <fullName evidence="10">Canalicular multispecific organic anion transporter 1</fullName>
    </submittedName>
</protein>
<feature type="transmembrane region" description="Helical" evidence="7">
    <location>
        <begin position="810"/>
        <end position="831"/>
    </location>
</feature>
<feature type="transmembrane region" description="Helical" evidence="7">
    <location>
        <begin position="265"/>
        <end position="287"/>
    </location>
</feature>
<dbReference type="InterPro" id="IPR027417">
    <property type="entry name" value="P-loop_NTPase"/>
</dbReference>
<evidence type="ECO:0000256" key="7">
    <source>
        <dbReference type="SAM" id="Phobius"/>
    </source>
</evidence>
<dbReference type="InterPro" id="IPR003439">
    <property type="entry name" value="ABC_transporter-like_ATP-bd"/>
</dbReference>
<accession>A0ABD2QCI9</accession>
<dbReference type="Proteomes" id="UP001626550">
    <property type="component" value="Unassembled WGS sequence"/>
</dbReference>
<feature type="transmembrane region" description="Helical" evidence="7">
    <location>
        <begin position="650"/>
        <end position="671"/>
    </location>
</feature>
<keyword evidence="4" id="KW-0067">ATP-binding</keyword>
<dbReference type="SUPFAM" id="SSF52540">
    <property type="entry name" value="P-loop containing nucleoside triphosphate hydrolases"/>
    <property type="match status" value="2"/>
</dbReference>
<feature type="transmembrane region" description="Helical" evidence="7">
    <location>
        <begin position="145"/>
        <end position="169"/>
    </location>
</feature>
<evidence type="ECO:0000256" key="1">
    <source>
        <dbReference type="ARBA" id="ARBA00022448"/>
    </source>
</evidence>
<keyword evidence="5 7" id="KW-1133">Transmembrane helix</keyword>
<dbReference type="InterPro" id="IPR036640">
    <property type="entry name" value="ABC1_TM_sf"/>
</dbReference>
<sequence length="1214" mass="137726">MYFTRILNAWALLFIQTLLLFLYPSMLNIFLNYLTTKTAPSWLGYILCFGFLATNTLSFIPYYYGTYILFTLCTSIRGALTAAVYRKSLKLVPRLRSSYSKGQLMNLLVVDIENIIASINFLHLVPLSCLKLAIILYQLKGEMSYLSLIPLASVFIWSVLLFIIYAVCIRSEKIILRLMDRRIALMEQILDNLNILRYLNWQVAFEKLVAALRLKEVNQIFNANGLYTAIIVTMYSCGGFLAILSLSTCIYLNMDANLVLNPTRIFVIVTTVSLFVDPICQTLFAFYRYGQAIISIQRLVKFLTMSSEAADQPLLLNEFAVTIDWKKGYKSKLFLPVGQLVAVVGKHKNSFFLSCLQEDSFWSDKMSVSGSQAYASEAVWFHHQSIRNNIIFAGVVNEIWYQKVLDICDLSPMLVSLPEKDNTVIELQDGRYNLNIDLLQLVSLARAVYHSSEVYLLDDPLSKLDSEKADQIFDRVISNEGLLKDSTRLVGVSNLHLLPRFESVLVLGDHTHDDSVRGGENRYPRRNLERDTYTESVQSTCLAIPPFVAPLSEMQIMDFPSNDNHCYVEMESDTTKKLPSYCAHSEFDQDGPSFQSTQVLLETTSVSSLSVSDFRDFLPASALNSAMQEEATKSVSWHTYWQYIRSLNPLLLTLLTSVLIAVFIVSKFSYWELKWLSEDGDFIYFGQMLANQSLPPDTRQAFLYKLRQTCRPYLIIYGHCVLAIFLAIFFHLLLFTRCLWRSSLSLHSASIKQVLKGTVSFSKYSLLNRFSTDFLKVDRSLGLDFHSCVAQLISFVTSCVVFMLSLSPFYVGFGVIVPLLLIALPLLRIYLPCCRQAQRLYFSTRTPILTTFSETGCSDLGTRILRIYQRRSQFANVFDRLINENAACLYLLYTSKCWFYLRIECLCGFVLFFVSLIIVMIRESVSIGTASLLITFSLGIGDSLSGLIRNLPDLVSDIVSMERVEDFFRHQSDEQEPENESLTPLVIPAGQFAQLDFVNFSAYTEDGLDLIQQINLIAGGTHPRISVLTAASLNQRKFIIDFILGTPTPCSSSIFSQGSITLNGIDIARLQKPFVALLPQKNMFFQSFSIRMNLDPLHNLSDEDLWSALDNLGLKPWIESLQLNLDSVLPWSLMTPVQERLLSLGRILTQQVHNGIPFRLVILEEPCNGLDDAASSQFIDLILNNIFPHSTLLIFANKPDFVQSYFDTVSHALN</sequence>
<reference evidence="10 11" key="1">
    <citation type="submission" date="2024-11" db="EMBL/GenBank/DDBJ databases">
        <title>Adaptive evolution of stress response genes in parasites aligns with host niche diversity.</title>
        <authorList>
            <person name="Hahn C."/>
            <person name="Resl P."/>
        </authorList>
    </citation>
    <scope>NUCLEOTIDE SEQUENCE [LARGE SCALE GENOMIC DNA]</scope>
    <source>
        <strain evidence="10">EGGRZ-B1_66</strain>
        <tissue evidence="10">Body</tissue>
    </source>
</reference>
<feature type="transmembrane region" description="Helical" evidence="7">
    <location>
        <begin position="225"/>
        <end position="253"/>
    </location>
</feature>
<keyword evidence="2 7" id="KW-0812">Transmembrane</keyword>
<gene>
    <name evidence="10" type="primary">ABCC2</name>
    <name evidence="10" type="ORF">Ciccas_004097</name>
</gene>
<dbReference type="PANTHER" id="PTHR24223:SF399">
    <property type="entry name" value="ABC TRANSPORTER ATNG"/>
    <property type="match status" value="1"/>
</dbReference>
<evidence type="ECO:0000313" key="10">
    <source>
        <dbReference type="EMBL" id="KAL3317249.1"/>
    </source>
</evidence>
<evidence type="ECO:0000259" key="9">
    <source>
        <dbReference type="PROSITE" id="PS50929"/>
    </source>
</evidence>
<dbReference type="Pfam" id="PF00664">
    <property type="entry name" value="ABC_membrane"/>
    <property type="match status" value="1"/>
</dbReference>
<dbReference type="InterPro" id="IPR011527">
    <property type="entry name" value="ABC1_TM_dom"/>
</dbReference>
<keyword evidence="6 7" id="KW-0472">Membrane</keyword>
<dbReference type="InterPro" id="IPR050173">
    <property type="entry name" value="ABC_transporter_C-like"/>
</dbReference>
<keyword evidence="3" id="KW-0547">Nucleotide-binding</keyword>
<keyword evidence="11" id="KW-1185">Reference proteome</keyword>
<evidence type="ECO:0000313" key="11">
    <source>
        <dbReference type="Proteomes" id="UP001626550"/>
    </source>
</evidence>
<comment type="caution">
    <text evidence="10">The sequence shown here is derived from an EMBL/GenBank/DDBJ whole genome shotgun (WGS) entry which is preliminary data.</text>
</comment>
<dbReference type="PROSITE" id="PS50893">
    <property type="entry name" value="ABC_TRANSPORTER_2"/>
    <property type="match status" value="1"/>
</dbReference>
<feature type="domain" description="ABC transmembrane type-1" evidence="9">
    <location>
        <begin position="11"/>
        <end position="291"/>
    </location>
</feature>
<keyword evidence="1" id="KW-0813">Transport</keyword>
<dbReference type="GO" id="GO:0005524">
    <property type="term" value="F:ATP binding"/>
    <property type="evidence" value="ECO:0007669"/>
    <property type="project" value="UniProtKB-KW"/>
</dbReference>
<dbReference type="PANTHER" id="PTHR24223">
    <property type="entry name" value="ATP-BINDING CASSETTE SUB-FAMILY C"/>
    <property type="match status" value="1"/>
</dbReference>
<feature type="transmembrane region" description="Helical" evidence="7">
    <location>
        <begin position="6"/>
        <end position="30"/>
    </location>
</feature>
<name>A0ABD2QCI9_9PLAT</name>
<dbReference type="AlphaFoldDB" id="A0ABD2QCI9"/>
<feature type="transmembrane region" description="Helical" evidence="7">
    <location>
        <begin position="42"/>
        <end position="60"/>
    </location>
</feature>
<evidence type="ECO:0000259" key="8">
    <source>
        <dbReference type="PROSITE" id="PS50893"/>
    </source>
</evidence>
<dbReference type="PROSITE" id="PS50929">
    <property type="entry name" value="ABC_TM1F"/>
    <property type="match status" value="2"/>
</dbReference>
<feature type="transmembrane region" description="Helical" evidence="7">
    <location>
        <begin position="899"/>
        <end position="921"/>
    </location>
</feature>
<feature type="domain" description="ABC transmembrane type-1" evidence="9">
    <location>
        <begin position="682"/>
        <end position="956"/>
    </location>
</feature>
<evidence type="ECO:0000256" key="5">
    <source>
        <dbReference type="ARBA" id="ARBA00022989"/>
    </source>
</evidence>
<proteinExistence type="predicted"/>
<feature type="domain" description="ABC transporter" evidence="8">
    <location>
        <begin position="294"/>
        <end position="534"/>
    </location>
</feature>
<dbReference type="SUPFAM" id="SSF90123">
    <property type="entry name" value="ABC transporter transmembrane region"/>
    <property type="match status" value="2"/>
</dbReference>
<feature type="transmembrane region" description="Helical" evidence="7">
    <location>
        <begin position="714"/>
        <end position="735"/>
    </location>
</feature>
<dbReference type="Gene3D" id="3.40.50.300">
    <property type="entry name" value="P-loop containing nucleotide triphosphate hydrolases"/>
    <property type="match status" value="2"/>
</dbReference>
<dbReference type="Gene3D" id="1.20.1560.10">
    <property type="entry name" value="ABC transporter type 1, transmembrane domain"/>
    <property type="match status" value="2"/>
</dbReference>
<dbReference type="EMBL" id="JBJKFK010000409">
    <property type="protein sequence ID" value="KAL3317249.1"/>
    <property type="molecule type" value="Genomic_DNA"/>
</dbReference>
<evidence type="ECO:0000256" key="3">
    <source>
        <dbReference type="ARBA" id="ARBA00022741"/>
    </source>
</evidence>
<evidence type="ECO:0000256" key="6">
    <source>
        <dbReference type="ARBA" id="ARBA00023136"/>
    </source>
</evidence>
<feature type="transmembrane region" description="Helical" evidence="7">
    <location>
        <begin position="785"/>
        <end position="804"/>
    </location>
</feature>
<evidence type="ECO:0000256" key="2">
    <source>
        <dbReference type="ARBA" id="ARBA00022692"/>
    </source>
</evidence>